<gene>
    <name evidence="4" type="ORF">BN9_007290</name>
</gene>
<sequence length="621" mass="68002">MHCNSAARLTFGTVKSASVATLELEHVIGILSIPNGIHVHPSNQIVYAAGGSIVSTALHDAHQQSIFQGHQGHISCLALSPSGRFLASGAKGSSADVLVWDFMKQKLLYRLCEHDFGVAALAFSDDDRLLCSVGNEEDARLFVWDVWTGNICAMQQKIQVAAVAFVGDQNGAKSSMYQFVTVGNRILRFWTLDPLCGALSYVNIEQTLVRNFTCVRVAPTRRIVLIGSTSGDFAVIDVALKRIVQNVSACSGGVQAIAFTSSGVCIGGGDGTILQFTNDYIDISATQLDTCIIGISIDQEKCVAATKSGSIYLLDVTLDRSAMIPSRLISENHHSEVILVKFAASSPISDRFATISNDLTIRIWDVSEYRVLVKCSVHDGGRPTSFYYSAHHFVSGWSDGCIRCHDAQSGSLSWTIGNAHSDGITAIVLSQIEHIMISGGLAGEIRVWDLRKRMMVSQLKQHTMTITQLVLYRDNMTLLSSSRDRSIICWDLQQGRRLFAFTQRMGGILAFALSSDEKTIVSVGQDKAISFWKKPHEEAFLIRNAHLEHINCIALAHTISLFATAGNDFLVKLWNTETYAFISERKGHSGIVRSLAFSPDDRQLISVGEDGCILVWNVYTQ</sequence>
<accession>A0A024G0W6</accession>
<dbReference type="PANTHER" id="PTHR13720:SF39">
    <property type="entry name" value="F-BOX DOMAIN-CONTAINING PROTEIN"/>
    <property type="match status" value="1"/>
</dbReference>
<dbReference type="InterPro" id="IPR050630">
    <property type="entry name" value="WD_repeat_EMAP"/>
</dbReference>
<dbReference type="InParanoid" id="A0A024G0W6"/>
<name>A0A024G0W6_9STRA</name>
<keyword evidence="1 3" id="KW-0853">WD repeat</keyword>
<dbReference type="AlphaFoldDB" id="A0A024G0W6"/>
<proteinExistence type="predicted"/>
<feature type="repeat" description="WD" evidence="3">
    <location>
        <begin position="543"/>
        <end position="584"/>
    </location>
</feature>
<dbReference type="PROSITE" id="PS50294">
    <property type="entry name" value="WD_REPEATS_REGION"/>
    <property type="match status" value="3"/>
</dbReference>
<dbReference type="GO" id="GO:0005929">
    <property type="term" value="C:cilium"/>
    <property type="evidence" value="ECO:0007669"/>
    <property type="project" value="UniProtKB-ARBA"/>
</dbReference>
<dbReference type="Proteomes" id="UP000053237">
    <property type="component" value="Unassembled WGS sequence"/>
</dbReference>
<feature type="repeat" description="WD" evidence="3">
    <location>
        <begin position="330"/>
        <end position="374"/>
    </location>
</feature>
<dbReference type="InterPro" id="IPR001680">
    <property type="entry name" value="WD40_rpt"/>
</dbReference>
<evidence type="ECO:0008006" key="6">
    <source>
        <dbReference type="Google" id="ProtNLM"/>
    </source>
</evidence>
<evidence type="ECO:0000313" key="4">
    <source>
        <dbReference type="EMBL" id="CCI39945.1"/>
    </source>
</evidence>
<dbReference type="PROSITE" id="PS50082">
    <property type="entry name" value="WD_REPEATS_2"/>
    <property type="match status" value="5"/>
</dbReference>
<dbReference type="Gene3D" id="2.130.10.10">
    <property type="entry name" value="YVTN repeat-like/Quinoprotein amine dehydrogenase"/>
    <property type="match status" value="3"/>
</dbReference>
<evidence type="ECO:0000256" key="2">
    <source>
        <dbReference type="ARBA" id="ARBA00022737"/>
    </source>
</evidence>
<evidence type="ECO:0000313" key="5">
    <source>
        <dbReference type="Proteomes" id="UP000053237"/>
    </source>
</evidence>
<dbReference type="SUPFAM" id="SSF50978">
    <property type="entry name" value="WD40 repeat-like"/>
    <property type="match status" value="2"/>
</dbReference>
<dbReference type="Pfam" id="PF00400">
    <property type="entry name" value="WD40"/>
    <property type="match status" value="6"/>
</dbReference>
<dbReference type="InterPro" id="IPR019775">
    <property type="entry name" value="WD40_repeat_CS"/>
</dbReference>
<dbReference type="PANTHER" id="PTHR13720">
    <property type="entry name" value="WD-40 REPEAT PROTEIN"/>
    <property type="match status" value="1"/>
</dbReference>
<dbReference type="OrthoDB" id="10264376at2759"/>
<dbReference type="PROSITE" id="PS00678">
    <property type="entry name" value="WD_REPEATS_1"/>
    <property type="match status" value="1"/>
</dbReference>
<feature type="repeat" description="WD" evidence="3">
    <location>
        <begin position="585"/>
        <end position="621"/>
    </location>
</feature>
<feature type="repeat" description="WD" evidence="3">
    <location>
        <begin position="417"/>
        <end position="458"/>
    </location>
</feature>
<keyword evidence="2" id="KW-0677">Repeat</keyword>
<comment type="caution">
    <text evidence="4">The sequence shown here is derived from an EMBL/GenBank/DDBJ whole genome shotgun (WGS) entry which is preliminary data.</text>
</comment>
<feature type="repeat" description="WD" evidence="3">
    <location>
        <begin position="459"/>
        <end position="500"/>
    </location>
</feature>
<dbReference type="SMART" id="SM00320">
    <property type="entry name" value="WD40"/>
    <property type="match status" value="11"/>
</dbReference>
<reference evidence="4 5" key="1">
    <citation type="submission" date="2012-05" db="EMBL/GenBank/DDBJ databases">
        <title>Recombination and specialization in a pathogen metapopulation.</title>
        <authorList>
            <person name="Gardiner A."/>
            <person name="Kemen E."/>
            <person name="Schultz-Larsen T."/>
            <person name="MacLean D."/>
            <person name="Van Oosterhout C."/>
            <person name="Jones J.D.G."/>
        </authorList>
    </citation>
    <scope>NUCLEOTIDE SEQUENCE [LARGE SCALE GENOMIC DNA]</scope>
    <source>
        <strain evidence="4 5">Ac Nc2</strain>
    </source>
</reference>
<dbReference type="STRING" id="65357.A0A024G0W6"/>
<dbReference type="InterPro" id="IPR036322">
    <property type="entry name" value="WD40_repeat_dom_sf"/>
</dbReference>
<evidence type="ECO:0000256" key="3">
    <source>
        <dbReference type="PROSITE-ProRule" id="PRU00221"/>
    </source>
</evidence>
<evidence type="ECO:0000256" key="1">
    <source>
        <dbReference type="ARBA" id="ARBA00022574"/>
    </source>
</evidence>
<dbReference type="InterPro" id="IPR015943">
    <property type="entry name" value="WD40/YVTN_repeat-like_dom_sf"/>
</dbReference>
<dbReference type="EMBL" id="CAIX01000004">
    <property type="protein sequence ID" value="CCI39945.1"/>
    <property type="molecule type" value="Genomic_DNA"/>
</dbReference>
<protein>
    <recommendedName>
        <fullName evidence="6">Anaphase-promoting complex subunit 4 WD40 domain-containing protein</fullName>
    </recommendedName>
</protein>
<dbReference type="CDD" id="cd00200">
    <property type="entry name" value="WD40"/>
    <property type="match status" value="1"/>
</dbReference>
<organism evidence="4 5">
    <name type="scientific">Albugo candida</name>
    <dbReference type="NCBI Taxonomy" id="65357"/>
    <lineage>
        <taxon>Eukaryota</taxon>
        <taxon>Sar</taxon>
        <taxon>Stramenopiles</taxon>
        <taxon>Oomycota</taxon>
        <taxon>Peronosporomycetes</taxon>
        <taxon>Albuginales</taxon>
        <taxon>Albuginaceae</taxon>
        <taxon>Albugo</taxon>
    </lineage>
</organism>
<keyword evidence="5" id="KW-1185">Reference proteome</keyword>